<keyword evidence="6 11" id="KW-0812">Transmembrane</keyword>
<evidence type="ECO:0000256" key="3">
    <source>
        <dbReference type="ARBA" id="ARBA00012438"/>
    </source>
</evidence>
<keyword evidence="5" id="KW-0808">Transferase</keyword>
<keyword evidence="9" id="KW-0902">Two-component regulatory system</keyword>
<feature type="transmembrane region" description="Helical" evidence="11">
    <location>
        <begin position="21"/>
        <end position="46"/>
    </location>
</feature>
<accession>A0ABP4YHB6</accession>
<dbReference type="InterPro" id="IPR036097">
    <property type="entry name" value="HisK_dim/P_sf"/>
</dbReference>
<evidence type="ECO:0000256" key="5">
    <source>
        <dbReference type="ARBA" id="ARBA00022679"/>
    </source>
</evidence>
<dbReference type="EMBL" id="BAAALT010000101">
    <property type="protein sequence ID" value="GAA1810012.1"/>
    <property type="molecule type" value="Genomic_DNA"/>
</dbReference>
<evidence type="ECO:0000256" key="4">
    <source>
        <dbReference type="ARBA" id="ARBA00022553"/>
    </source>
</evidence>
<dbReference type="SUPFAM" id="SSF158472">
    <property type="entry name" value="HAMP domain-like"/>
    <property type="match status" value="1"/>
</dbReference>
<dbReference type="SUPFAM" id="SSF47384">
    <property type="entry name" value="Homodimeric domain of signal transducing histidine kinase"/>
    <property type="match status" value="1"/>
</dbReference>
<dbReference type="Pfam" id="PF00512">
    <property type="entry name" value="HisKA"/>
    <property type="match status" value="1"/>
</dbReference>
<dbReference type="Proteomes" id="UP001500218">
    <property type="component" value="Unassembled WGS sequence"/>
</dbReference>
<evidence type="ECO:0000259" key="12">
    <source>
        <dbReference type="PROSITE" id="PS50109"/>
    </source>
</evidence>
<dbReference type="PANTHER" id="PTHR43304">
    <property type="entry name" value="PHYTOCHROME-LIKE PROTEIN CPH1"/>
    <property type="match status" value="1"/>
</dbReference>
<dbReference type="SMART" id="SM00388">
    <property type="entry name" value="HisKA"/>
    <property type="match status" value="1"/>
</dbReference>
<dbReference type="InterPro" id="IPR036890">
    <property type="entry name" value="HATPase_C_sf"/>
</dbReference>
<dbReference type="InterPro" id="IPR004358">
    <property type="entry name" value="Sig_transdc_His_kin-like_C"/>
</dbReference>
<dbReference type="CDD" id="cd06225">
    <property type="entry name" value="HAMP"/>
    <property type="match status" value="1"/>
</dbReference>
<dbReference type="Pfam" id="PF00672">
    <property type="entry name" value="HAMP"/>
    <property type="match status" value="1"/>
</dbReference>
<dbReference type="InterPro" id="IPR003594">
    <property type="entry name" value="HATPase_dom"/>
</dbReference>
<dbReference type="SMART" id="SM00387">
    <property type="entry name" value="HATPase_c"/>
    <property type="match status" value="1"/>
</dbReference>
<dbReference type="InterPro" id="IPR003661">
    <property type="entry name" value="HisK_dim/P_dom"/>
</dbReference>
<dbReference type="RefSeq" id="WP_344132662.1">
    <property type="nucleotide sequence ID" value="NZ_BAAALT010000101.1"/>
</dbReference>
<dbReference type="InterPro" id="IPR052162">
    <property type="entry name" value="Sensor_kinase/Photoreceptor"/>
</dbReference>
<dbReference type="SUPFAM" id="SSF55874">
    <property type="entry name" value="ATPase domain of HSP90 chaperone/DNA topoisomerase II/histidine kinase"/>
    <property type="match status" value="1"/>
</dbReference>
<proteinExistence type="predicted"/>
<keyword evidence="4" id="KW-0597">Phosphoprotein</keyword>
<sequence length="543" mass="58878">MTDAVARLGRRFRTGDWSLRTRVAALAGLLVAIVLILAGGAATTALSTRSELDTLLDSVGPLRTGSDDLMQSLLDQETGMRGYVLRGGAVDLEPYAKGQANQRAITDAMMANPAATATIRQQLAVVTDLADTWRRDVAEPAIALVRDEDATAAQQFLNQRAPRSFDDVRTAVAVLQDSILEIRNNSADAVKGYSTRLVWVLFVAAGVVLLGGIGMVMLLQRLVIRPVSDLAAQVRTVATGDYDLQIGSPGPPELARLARDVDRMRARIATDLAEVETAREVIEATNRRLEAQATELERSNRDLEQFAYVASHDLQEPLRKVASFCQLLQRRYAGQLDERADQYIAFAVNGAQRMQRLINDLLAFSRIGRNTTGFAEVALESVMTEVAAQTEPARTAAKAALTWDPDLPVVLGEERLLVNLLANLVSNSLKFRQPEAPVTVHVSVARVGDEWEVSCADNGIGIEPEFAEKVFVIFQRLHGREAYPGTGIGLAIAKKIVEYHGGRIWVVPSEGTGTTIRFTLPVIGATPAVEPAPVAPDLEETTA</sequence>
<evidence type="ECO:0000256" key="6">
    <source>
        <dbReference type="ARBA" id="ARBA00022692"/>
    </source>
</evidence>
<evidence type="ECO:0000313" key="15">
    <source>
        <dbReference type="Proteomes" id="UP001500218"/>
    </source>
</evidence>
<comment type="catalytic activity">
    <reaction evidence="1">
        <text>ATP + protein L-histidine = ADP + protein N-phospho-L-histidine.</text>
        <dbReference type="EC" id="2.7.13.3"/>
    </reaction>
</comment>
<dbReference type="Pfam" id="PF05227">
    <property type="entry name" value="CHASE3"/>
    <property type="match status" value="1"/>
</dbReference>
<keyword evidence="10" id="KW-0175">Coiled coil</keyword>
<feature type="domain" description="Histidine kinase" evidence="12">
    <location>
        <begin position="309"/>
        <end position="524"/>
    </location>
</feature>
<dbReference type="PROSITE" id="PS50109">
    <property type="entry name" value="HIS_KIN"/>
    <property type="match status" value="1"/>
</dbReference>
<dbReference type="CDD" id="cd00082">
    <property type="entry name" value="HisKA"/>
    <property type="match status" value="1"/>
</dbReference>
<dbReference type="SMART" id="SM00304">
    <property type="entry name" value="HAMP"/>
    <property type="match status" value="1"/>
</dbReference>
<dbReference type="InterPro" id="IPR003660">
    <property type="entry name" value="HAMP_dom"/>
</dbReference>
<reference evidence="15" key="1">
    <citation type="journal article" date="2019" name="Int. J. Syst. Evol. Microbiol.">
        <title>The Global Catalogue of Microorganisms (GCM) 10K type strain sequencing project: providing services to taxonomists for standard genome sequencing and annotation.</title>
        <authorList>
            <consortium name="The Broad Institute Genomics Platform"/>
            <consortium name="The Broad Institute Genome Sequencing Center for Infectious Disease"/>
            <person name="Wu L."/>
            <person name="Ma J."/>
        </authorList>
    </citation>
    <scope>NUCLEOTIDE SEQUENCE [LARGE SCALE GENOMIC DNA]</scope>
    <source>
        <strain evidence="15">JCM 13250</strain>
    </source>
</reference>
<organism evidence="14 15">
    <name type="scientific">Luedemannella flava</name>
    <dbReference type="NCBI Taxonomy" id="349316"/>
    <lineage>
        <taxon>Bacteria</taxon>
        <taxon>Bacillati</taxon>
        <taxon>Actinomycetota</taxon>
        <taxon>Actinomycetes</taxon>
        <taxon>Micromonosporales</taxon>
        <taxon>Micromonosporaceae</taxon>
        <taxon>Luedemannella</taxon>
    </lineage>
</organism>
<dbReference type="InterPro" id="IPR007891">
    <property type="entry name" value="CHASE3"/>
</dbReference>
<comment type="subcellular location">
    <subcellularLocation>
        <location evidence="2">Cell membrane</location>
    </subcellularLocation>
</comment>
<evidence type="ECO:0000259" key="13">
    <source>
        <dbReference type="PROSITE" id="PS50885"/>
    </source>
</evidence>
<feature type="coiled-coil region" evidence="10">
    <location>
        <begin position="272"/>
        <end position="306"/>
    </location>
</feature>
<evidence type="ECO:0000256" key="11">
    <source>
        <dbReference type="SAM" id="Phobius"/>
    </source>
</evidence>
<dbReference type="GO" id="GO:0016301">
    <property type="term" value="F:kinase activity"/>
    <property type="evidence" value="ECO:0007669"/>
    <property type="project" value="UniProtKB-KW"/>
</dbReference>
<comment type="caution">
    <text evidence="14">The sequence shown here is derived from an EMBL/GenBank/DDBJ whole genome shotgun (WGS) entry which is preliminary data.</text>
</comment>
<dbReference type="Pfam" id="PF02518">
    <property type="entry name" value="HATPase_c"/>
    <property type="match status" value="1"/>
</dbReference>
<evidence type="ECO:0000256" key="7">
    <source>
        <dbReference type="ARBA" id="ARBA00022777"/>
    </source>
</evidence>
<feature type="domain" description="HAMP" evidence="13">
    <location>
        <begin position="221"/>
        <end position="273"/>
    </location>
</feature>
<gene>
    <name evidence="14" type="ORF">GCM10009682_34620</name>
</gene>
<dbReference type="EC" id="2.7.13.3" evidence="3"/>
<evidence type="ECO:0000256" key="2">
    <source>
        <dbReference type="ARBA" id="ARBA00004236"/>
    </source>
</evidence>
<feature type="transmembrane region" description="Helical" evidence="11">
    <location>
        <begin position="197"/>
        <end position="219"/>
    </location>
</feature>
<keyword evidence="11" id="KW-0472">Membrane</keyword>
<dbReference type="PRINTS" id="PR00344">
    <property type="entry name" value="BCTRLSENSOR"/>
</dbReference>
<evidence type="ECO:0000256" key="10">
    <source>
        <dbReference type="SAM" id="Coils"/>
    </source>
</evidence>
<keyword evidence="7 14" id="KW-0418">Kinase</keyword>
<protein>
    <recommendedName>
        <fullName evidence="3">histidine kinase</fullName>
        <ecNumber evidence="3">2.7.13.3</ecNumber>
    </recommendedName>
</protein>
<dbReference type="Gene3D" id="3.30.565.10">
    <property type="entry name" value="Histidine kinase-like ATPase, C-terminal domain"/>
    <property type="match status" value="1"/>
</dbReference>
<evidence type="ECO:0000256" key="1">
    <source>
        <dbReference type="ARBA" id="ARBA00000085"/>
    </source>
</evidence>
<evidence type="ECO:0000313" key="14">
    <source>
        <dbReference type="EMBL" id="GAA1810012.1"/>
    </source>
</evidence>
<evidence type="ECO:0000256" key="9">
    <source>
        <dbReference type="ARBA" id="ARBA00023012"/>
    </source>
</evidence>
<evidence type="ECO:0000256" key="8">
    <source>
        <dbReference type="ARBA" id="ARBA00022989"/>
    </source>
</evidence>
<dbReference type="PANTHER" id="PTHR43304:SF1">
    <property type="entry name" value="PAC DOMAIN-CONTAINING PROTEIN"/>
    <property type="match status" value="1"/>
</dbReference>
<dbReference type="Gene3D" id="6.10.340.10">
    <property type="match status" value="1"/>
</dbReference>
<keyword evidence="15" id="KW-1185">Reference proteome</keyword>
<keyword evidence="8 11" id="KW-1133">Transmembrane helix</keyword>
<dbReference type="Gene3D" id="1.10.287.130">
    <property type="match status" value="1"/>
</dbReference>
<dbReference type="PROSITE" id="PS50885">
    <property type="entry name" value="HAMP"/>
    <property type="match status" value="1"/>
</dbReference>
<dbReference type="InterPro" id="IPR005467">
    <property type="entry name" value="His_kinase_dom"/>
</dbReference>
<name>A0ABP4YHB6_9ACTN</name>